<reference evidence="1 2" key="1">
    <citation type="journal article" date="2022" name="DNA Res.">
        <title>Chromosomal-level genome assembly of the orchid tree Bauhinia variegata (Leguminosae; Cercidoideae) supports the allotetraploid origin hypothesis of Bauhinia.</title>
        <authorList>
            <person name="Zhong Y."/>
            <person name="Chen Y."/>
            <person name="Zheng D."/>
            <person name="Pang J."/>
            <person name="Liu Y."/>
            <person name="Luo S."/>
            <person name="Meng S."/>
            <person name="Qian L."/>
            <person name="Wei D."/>
            <person name="Dai S."/>
            <person name="Zhou R."/>
        </authorList>
    </citation>
    <scope>NUCLEOTIDE SEQUENCE [LARGE SCALE GENOMIC DNA]</scope>
    <source>
        <strain evidence="1">BV-YZ2020</strain>
    </source>
</reference>
<evidence type="ECO:0000313" key="1">
    <source>
        <dbReference type="EMBL" id="KAI4332013.1"/>
    </source>
</evidence>
<proteinExistence type="predicted"/>
<accession>A0ACB9N7I7</accession>
<name>A0ACB9N7I7_BAUVA</name>
<sequence length="141" mass="15630">MAKIGRPLSAERSKFNLQVTFSNRRNGIFNKASELCTLCAAEVAIITFSPGNQVYSFGHSSGNDVINRILTGAQPQTSSARQVIEAHHNAIVRNLIAQLTQSSELLDEEKKLSKDMNMLLKPTQGQFWWAGPIDEMSKPQL</sequence>
<evidence type="ECO:0000313" key="2">
    <source>
        <dbReference type="Proteomes" id="UP000828941"/>
    </source>
</evidence>
<comment type="caution">
    <text evidence="1">The sequence shown here is derived from an EMBL/GenBank/DDBJ whole genome shotgun (WGS) entry which is preliminary data.</text>
</comment>
<protein>
    <submittedName>
        <fullName evidence="1">Uncharacterized protein</fullName>
    </submittedName>
</protein>
<gene>
    <name evidence="1" type="ORF">L6164_016956</name>
</gene>
<organism evidence="1 2">
    <name type="scientific">Bauhinia variegata</name>
    <name type="common">Purple orchid tree</name>
    <name type="synonym">Phanera variegata</name>
    <dbReference type="NCBI Taxonomy" id="167791"/>
    <lineage>
        <taxon>Eukaryota</taxon>
        <taxon>Viridiplantae</taxon>
        <taxon>Streptophyta</taxon>
        <taxon>Embryophyta</taxon>
        <taxon>Tracheophyta</taxon>
        <taxon>Spermatophyta</taxon>
        <taxon>Magnoliopsida</taxon>
        <taxon>eudicotyledons</taxon>
        <taxon>Gunneridae</taxon>
        <taxon>Pentapetalae</taxon>
        <taxon>rosids</taxon>
        <taxon>fabids</taxon>
        <taxon>Fabales</taxon>
        <taxon>Fabaceae</taxon>
        <taxon>Cercidoideae</taxon>
        <taxon>Cercideae</taxon>
        <taxon>Bauhiniinae</taxon>
        <taxon>Bauhinia</taxon>
    </lineage>
</organism>
<keyword evidence="2" id="KW-1185">Reference proteome</keyword>
<dbReference type="EMBL" id="CM039432">
    <property type="protein sequence ID" value="KAI4332013.1"/>
    <property type="molecule type" value="Genomic_DNA"/>
</dbReference>
<dbReference type="Proteomes" id="UP000828941">
    <property type="component" value="Chromosome 7"/>
</dbReference>